<name>W8VUX2_9FLAO</name>
<keyword evidence="1" id="KW-0812">Transmembrane</keyword>
<evidence type="ECO:0000256" key="1">
    <source>
        <dbReference type="SAM" id="Phobius"/>
    </source>
</evidence>
<dbReference type="AlphaFoldDB" id="W8VUX2"/>
<dbReference type="EMBL" id="AP014548">
    <property type="protein sequence ID" value="BAO54963.1"/>
    <property type="molecule type" value="Genomic_DNA"/>
</dbReference>
<protein>
    <submittedName>
        <fullName evidence="2">Uncharacterized protein</fullName>
    </submittedName>
</protein>
<keyword evidence="3" id="KW-1185">Reference proteome</keyword>
<reference evidence="2 3" key="1">
    <citation type="journal article" date="2014" name="Proc. Natl. Acad. Sci. U.S.A.">
        <title>Functional characterization of flavobacteria rhodopsins reveals a unique class of light-driven chloride pump in bacteria.</title>
        <authorList>
            <person name="Yoshizawa S."/>
            <person name="Kumagai Y."/>
            <person name="Kim H."/>
            <person name="Ogura Y."/>
            <person name="Hayashi T."/>
            <person name="Iwasaki W."/>
            <person name="DeLong E.F."/>
            <person name="Kogure K."/>
        </authorList>
    </citation>
    <scope>NUCLEOTIDE SEQUENCE [LARGE SCALE GENOMIC DNA]</scope>
    <source>
        <strain evidence="2 3">S1-08</strain>
    </source>
</reference>
<dbReference type="KEGG" id="nmf:NMS_0954"/>
<keyword evidence="1" id="KW-1133">Transmembrane helix</keyword>
<sequence>MIGVSRDSFLQLAKQTNKAQKRIIFMSVVVFTLSRKLTIYSFYSFFRLILSTGINDHC</sequence>
<dbReference type="Proteomes" id="UP000031760">
    <property type="component" value="Chromosome"/>
</dbReference>
<dbReference type="HOGENOM" id="CLU_2974874_0_0_10"/>
<evidence type="ECO:0000313" key="3">
    <source>
        <dbReference type="Proteomes" id="UP000031760"/>
    </source>
</evidence>
<evidence type="ECO:0000313" key="2">
    <source>
        <dbReference type="EMBL" id="BAO54963.1"/>
    </source>
</evidence>
<accession>W8VUX2</accession>
<proteinExistence type="predicted"/>
<keyword evidence="1" id="KW-0472">Membrane</keyword>
<feature type="transmembrane region" description="Helical" evidence="1">
    <location>
        <begin position="23"/>
        <end position="43"/>
    </location>
</feature>
<dbReference type="STRING" id="1454201.NMS_0954"/>
<organism evidence="2 3">
    <name type="scientific">Nonlabens marinus S1-08</name>
    <dbReference type="NCBI Taxonomy" id="1454201"/>
    <lineage>
        <taxon>Bacteria</taxon>
        <taxon>Pseudomonadati</taxon>
        <taxon>Bacteroidota</taxon>
        <taxon>Flavobacteriia</taxon>
        <taxon>Flavobacteriales</taxon>
        <taxon>Flavobacteriaceae</taxon>
        <taxon>Nonlabens</taxon>
    </lineage>
</organism>
<gene>
    <name evidence="2" type="ORF">NMS_0954</name>
</gene>